<evidence type="ECO:0000313" key="2">
    <source>
        <dbReference type="Proteomes" id="UP000094472"/>
    </source>
</evidence>
<evidence type="ECO:0000313" key="1">
    <source>
        <dbReference type="EMBL" id="ODR97694.1"/>
    </source>
</evidence>
<dbReference type="STRING" id="1774969.AUC69_11365"/>
<protein>
    <submittedName>
        <fullName evidence="1">Uncharacterized protein</fullName>
    </submittedName>
</protein>
<dbReference type="AlphaFoldDB" id="A0A1E3VVZ1"/>
<keyword evidence="2" id="KW-1185">Reference proteome</keyword>
<accession>A0A1E3VVZ1</accession>
<gene>
    <name evidence="1" type="ORF">AUC69_11365</name>
</gene>
<organism evidence="1 2">
    <name type="scientific">Methyloceanibacter superfactus</name>
    <dbReference type="NCBI Taxonomy" id="1774969"/>
    <lineage>
        <taxon>Bacteria</taxon>
        <taxon>Pseudomonadati</taxon>
        <taxon>Pseudomonadota</taxon>
        <taxon>Alphaproteobacteria</taxon>
        <taxon>Hyphomicrobiales</taxon>
        <taxon>Hyphomicrobiaceae</taxon>
        <taxon>Methyloceanibacter</taxon>
    </lineage>
</organism>
<proteinExistence type="predicted"/>
<name>A0A1E3VVZ1_9HYPH</name>
<dbReference type="Proteomes" id="UP000094472">
    <property type="component" value="Unassembled WGS sequence"/>
</dbReference>
<comment type="caution">
    <text evidence="1">The sequence shown here is derived from an EMBL/GenBank/DDBJ whole genome shotgun (WGS) entry which is preliminary data.</text>
</comment>
<reference evidence="1 2" key="1">
    <citation type="journal article" date="2016" name="Environ. Microbiol.">
        <title>New Methyloceanibacter diversity from North Sea sediments includes methanotroph containing solely the soluble methane monooxygenase.</title>
        <authorList>
            <person name="Vekeman B."/>
            <person name="Kerckhof F.M."/>
            <person name="Cremers G."/>
            <person name="de Vos P."/>
            <person name="Vandamme P."/>
            <person name="Boon N."/>
            <person name="Op den Camp H.J."/>
            <person name="Heylen K."/>
        </authorList>
    </citation>
    <scope>NUCLEOTIDE SEQUENCE [LARGE SCALE GENOMIC DNA]</scope>
    <source>
        <strain evidence="1 2">R-67175</strain>
    </source>
</reference>
<dbReference type="EMBL" id="LPWF01000025">
    <property type="protein sequence ID" value="ODR97694.1"/>
    <property type="molecule type" value="Genomic_DNA"/>
</dbReference>
<sequence length="360" mass="40165">MSFQDGQAQSNEQILLRNIIAAANDRTPTFVAASNVQSLGEAGASLGAQFSIPNTGHTISPGLTGRRSQNATLLDYGATKAAQHLYRAVDHALARQLLIQGWPSELIETVLWGAILIHPELHDLIARKARRICDTTTDRGEIAVCRWTEEMIGRCGDPIGAHGFINHAQSICSFNRFQIIINRLAVTGTEFRIRDVMLRDENGKPVLNDDHRPVFEKRFQEVFDDPEIEHRFEALNSRRAEKDPLVFAVFLRSPAQIIEFLGRLAALQLYRNQPDVAAIPIPGRDNIDWIIPFRIVSGSDRDGPSAVSVRFGGRSYHVPQPHNQPHMRDQSVRVMSLVIELQNLARQEAPIQGSSIAILQ</sequence>